<dbReference type="SUPFAM" id="SSF56219">
    <property type="entry name" value="DNase I-like"/>
    <property type="match status" value="1"/>
</dbReference>
<organism evidence="1 2">
    <name type="scientific">Chenopodium quinoa</name>
    <name type="common">Quinoa</name>
    <dbReference type="NCBI Taxonomy" id="63459"/>
    <lineage>
        <taxon>Eukaryota</taxon>
        <taxon>Viridiplantae</taxon>
        <taxon>Streptophyta</taxon>
        <taxon>Embryophyta</taxon>
        <taxon>Tracheophyta</taxon>
        <taxon>Spermatophyta</taxon>
        <taxon>Magnoliopsida</taxon>
        <taxon>eudicotyledons</taxon>
        <taxon>Gunneridae</taxon>
        <taxon>Pentapetalae</taxon>
        <taxon>Caryophyllales</taxon>
        <taxon>Chenopodiaceae</taxon>
        <taxon>Chenopodioideae</taxon>
        <taxon>Atripliceae</taxon>
        <taxon>Chenopodium</taxon>
    </lineage>
</organism>
<dbReference type="OMA" id="HECGEES"/>
<evidence type="ECO:0008006" key="3">
    <source>
        <dbReference type="Google" id="ProtNLM"/>
    </source>
</evidence>
<evidence type="ECO:0000313" key="2">
    <source>
        <dbReference type="Proteomes" id="UP000596660"/>
    </source>
</evidence>
<keyword evidence="2" id="KW-1185">Reference proteome</keyword>
<sequence>MIGLSWNCRGLGGPRAENALKGVVSIEHPHFVFLLETKLKGKEYESIKRKLNFDHFVCVDYSGEGRHRSGGLAMFWKDDLDLNLVSSSLNHMDFTLTTDNGLIWLLTSIYGFPDKDRKKETWKLTERLGVYDEGENWRKDEKEIEVVFESYFKSLFNSDGDNGMQPVLDVVENYVTDEMNAILTEAYTREEIICALKHMHPTKAPGPDEGHKFWNVGQGLSEIEIQAIQKIRLPQSDQADFLQWKGTKNGMFSVHSAYHLELQRSKSTAGPSHGEPDVKLWKKIWEASVPLTVKSVMWRAMRNELPVHECGEESETVMHLIVFCPESHITWKLSPLRLDTDCWALFSVKDWCTEMMKKLTIDKGWEIFMMFWWKIWEVRNLWTFEKKKLDAPVMCERMLNFLGEYEAANARDSSAPYSANNDNLHSWKPSPPGMYMLNTDAALLMEGKIGLVMVIRDNHGDVMMAGGSRSSGTVTLVMM</sequence>
<protein>
    <recommendedName>
        <fullName evidence="3">Reverse transcriptase zinc-binding domain-containing protein</fullName>
    </recommendedName>
</protein>
<dbReference type="PANTHER" id="PTHR47074:SF21">
    <property type="entry name" value="RNASE H TYPE-1 DOMAIN-CONTAINING PROTEIN"/>
    <property type="match status" value="1"/>
</dbReference>
<accession>A0A803N5M7</accession>
<evidence type="ECO:0000313" key="1">
    <source>
        <dbReference type="EnsemblPlants" id="AUR62040900-RA:cds"/>
    </source>
</evidence>
<dbReference type="InterPro" id="IPR036691">
    <property type="entry name" value="Endo/exonu/phosph_ase_sf"/>
</dbReference>
<dbReference type="Proteomes" id="UP000596660">
    <property type="component" value="Unplaced"/>
</dbReference>
<dbReference type="Gramene" id="AUR62040900-RA">
    <property type="protein sequence ID" value="AUR62040900-RA:cds"/>
    <property type="gene ID" value="AUR62040900"/>
</dbReference>
<dbReference type="InterPro" id="IPR052929">
    <property type="entry name" value="RNase_H-like_EbsB-rel"/>
</dbReference>
<dbReference type="Gene3D" id="3.60.10.10">
    <property type="entry name" value="Endonuclease/exonuclease/phosphatase"/>
    <property type="match status" value="1"/>
</dbReference>
<dbReference type="AlphaFoldDB" id="A0A803N5M7"/>
<reference evidence="1" key="1">
    <citation type="journal article" date="2017" name="Nature">
        <title>The genome of Chenopodium quinoa.</title>
        <authorList>
            <person name="Jarvis D.E."/>
            <person name="Ho Y.S."/>
            <person name="Lightfoot D.J."/>
            <person name="Schmoeckel S.M."/>
            <person name="Li B."/>
            <person name="Borm T.J.A."/>
            <person name="Ohyanagi H."/>
            <person name="Mineta K."/>
            <person name="Michell C.T."/>
            <person name="Saber N."/>
            <person name="Kharbatia N.M."/>
            <person name="Rupper R.R."/>
            <person name="Sharp A.R."/>
            <person name="Dally N."/>
            <person name="Boughton B.A."/>
            <person name="Woo Y.H."/>
            <person name="Gao G."/>
            <person name="Schijlen E.G.W.M."/>
            <person name="Guo X."/>
            <person name="Momin A.A."/>
            <person name="Negrao S."/>
            <person name="Al-Babili S."/>
            <person name="Gehring C."/>
            <person name="Roessner U."/>
            <person name="Jung C."/>
            <person name="Murphy K."/>
            <person name="Arold S.T."/>
            <person name="Gojobori T."/>
            <person name="van der Linden C.G."/>
            <person name="van Loo E.N."/>
            <person name="Jellen E.N."/>
            <person name="Maughan P.J."/>
            <person name="Tester M."/>
        </authorList>
    </citation>
    <scope>NUCLEOTIDE SEQUENCE [LARGE SCALE GENOMIC DNA]</scope>
    <source>
        <strain evidence="1">cv. PI 614886</strain>
    </source>
</reference>
<name>A0A803N5M7_CHEQI</name>
<dbReference type="PANTHER" id="PTHR47074">
    <property type="entry name" value="BNAC02G40300D PROTEIN"/>
    <property type="match status" value="1"/>
</dbReference>
<proteinExistence type="predicted"/>
<dbReference type="EnsemblPlants" id="AUR62040900-RA">
    <property type="protein sequence ID" value="AUR62040900-RA:cds"/>
    <property type="gene ID" value="AUR62040900"/>
</dbReference>
<reference evidence="1" key="2">
    <citation type="submission" date="2021-03" db="UniProtKB">
        <authorList>
            <consortium name="EnsemblPlants"/>
        </authorList>
    </citation>
    <scope>IDENTIFICATION</scope>
</reference>